<comment type="caution">
    <text evidence="2">The sequence shown here is derived from an EMBL/GenBank/DDBJ whole genome shotgun (WGS) entry which is preliminary data.</text>
</comment>
<dbReference type="GO" id="GO:0032259">
    <property type="term" value="P:methylation"/>
    <property type="evidence" value="ECO:0007669"/>
    <property type="project" value="UniProtKB-KW"/>
</dbReference>
<dbReference type="GO" id="GO:0008757">
    <property type="term" value="F:S-adenosylmethionine-dependent methyltransferase activity"/>
    <property type="evidence" value="ECO:0007669"/>
    <property type="project" value="InterPro"/>
</dbReference>
<dbReference type="Proteomes" id="UP000715781">
    <property type="component" value="Unassembled WGS sequence"/>
</dbReference>
<feature type="domain" description="Methyltransferase type 11" evidence="1">
    <location>
        <begin position="86"/>
        <end position="149"/>
    </location>
</feature>
<gene>
    <name evidence="2" type="ORF">KME32_12545</name>
</gene>
<evidence type="ECO:0000313" key="2">
    <source>
        <dbReference type="EMBL" id="MBW4561958.1"/>
    </source>
</evidence>
<keyword evidence="2" id="KW-0808">Transferase</keyword>
<sequence length="260" mass="29981">MKTNLFEVITKLDKLKSIANNQGLKGTVQLLYRRIVSKDKTVRRKISARYLVGEGIEIGALHSPLEVPATAKVRYVDRMSVAELRKQYPELANYQLVEVDIIDDGETLGSIADCSLDFVIANHMIEHCQNPIGTIEQHLRVLKSGGILYMAVPDKRYTFDVSRPVTSLEHLIRDYTEGPQWSKLSHFEEWSRLVEKVSEEDLSTSVQHLISIDYSIHFHVWTQVEFLEMLFYCQRTLLLPFKIELSQENASEFIIILRKT</sequence>
<organism evidence="2 3">
    <name type="scientific">Mojavia pulchra JT2-VF2</name>
    <dbReference type="NCBI Taxonomy" id="287848"/>
    <lineage>
        <taxon>Bacteria</taxon>
        <taxon>Bacillati</taxon>
        <taxon>Cyanobacteriota</taxon>
        <taxon>Cyanophyceae</taxon>
        <taxon>Nostocales</taxon>
        <taxon>Nostocaceae</taxon>
    </lineage>
</organism>
<proteinExistence type="predicted"/>
<keyword evidence="2" id="KW-0489">Methyltransferase</keyword>
<dbReference type="Pfam" id="PF08241">
    <property type="entry name" value="Methyltransf_11"/>
    <property type="match status" value="1"/>
</dbReference>
<dbReference type="AlphaFoldDB" id="A0A951PZ45"/>
<accession>A0A951PZ45</accession>
<name>A0A951PZ45_9NOST</name>
<dbReference type="InterPro" id="IPR029063">
    <property type="entry name" value="SAM-dependent_MTases_sf"/>
</dbReference>
<reference evidence="2" key="1">
    <citation type="submission" date="2021-05" db="EMBL/GenBank/DDBJ databases">
        <authorList>
            <person name="Pietrasiak N."/>
            <person name="Ward R."/>
            <person name="Stajich J.E."/>
            <person name="Kurbessoian T."/>
        </authorList>
    </citation>
    <scope>NUCLEOTIDE SEQUENCE</scope>
    <source>
        <strain evidence="2">JT2-VF2</strain>
    </source>
</reference>
<dbReference type="CDD" id="cd02440">
    <property type="entry name" value="AdoMet_MTases"/>
    <property type="match status" value="1"/>
</dbReference>
<evidence type="ECO:0000259" key="1">
    <source>
        <dbReference type="Pfam" id="PF08241"/>
    </source>
</evidence>
<reference evidence="2" key="2">
    <citation type="journal article" date="2022" name="Microbiol. Resour. Announc.">
        <title>Metagenome Sequencing to Explore Phylogenomics of Terrestrial Cyanobacteria.</title>
        <authorList>
            <person name="Ward R.D."/>
            <person name="Stajich J.E."/>
            <person name="Johansen J.R."/>
            <person name="Huntemann M."/>
            <person name="Clum A."/>
            <person name="Foster B."/>
            <person name="Foster B."/>
            <person name="Roux S."/>
            <person name="Palaniappan K."/>
            <person name="Varghese N."/>
            <person name="Mukherjee S."/>
            <person name="Reddy T.B.K."/>
            <person name="Daum C."/>
            <person name="Copeland A."/>
            <person name="Chen I.A."/>
            <person name="Ivanova N.N."/>
            <person name="Kyrpides N.C."/>
            <person name="Shapiro N."/>
            <person name="Eloe-Fadrosh E.A."/>
            <person name="Pietrasiak N."/>
        </authorList>
    </citation>
    <scope>NUCLEOTIDE SEQUENCE</scope>
    <source>
        <strain evidence="2">JT2-VF2</strain>
    </source>
</reference>
<protein>
    <submittedName>
        <fullName evidence="2">Class I SAM-dependent methyltransferase</fullName>
    </submittedName>
</protein>
<dbReference type="SUPFAM" id="SSF53335">
    <property type="entry name" value="S-adenosyl-L-methionine-dependent methyltransferases"/>
    <property type="match status" value="1"/>
</dbReference>
<dbReference type="Gene3D" id="3.40.50.150">
    <property type="entry name" value="Vaccinia Virus protein VP39"/>
    <property type="match status" value="1"/>
</dbReference>
<dbReference type="InterPro" id="IPR013216">
    <property type="entry name" value="Methyltransf_11"/>
</dbReference>
<evidence type="ECO:0000313" key="3">
    <source>
        <dbReference type="Proteomes" id="UP000715781"/>
    </source>
</evidence>
<dbReference type="EMBL" id="JAHHHN010000006">
    <property type="protein sequence ID" value="MBW4561958.1"/>
    <property type="molecule type" value="Genomic_DNA"/>
</dbReference>